<evidence type="ECO:0000259" key="3">
    <source>
        <dbReference type="PROSITE" id="PS50056"/>
    </source>
</evidence>
<dbReference type="SUPFAM" id="SSF52799">
    <property type="entry name" value="(Phosphotyrosine protein) phosphatases II"/>
    <property type="match status" value="1"/>
</dbReference>
<dbReference type="Proteomes" id="UP001159427">
    <property type="component" value="Unassembled WGS sequence"/>
</dbReference>
<reference evidence="4 5" key="1">
    <citation type="submission" date="2022-05" db="EMBL/GenBank/DDBJ databases">
        <authorList>
            <consortium name="Genoscope - CEA"/>
            <person name="William W."/>
        </authorList>
    </citation>
    <scope>NUCLEOTIDE SEQUENCE [LARGE SCALE GENOMIC DNA]</scope>
</reference>
<dbReference type="PANTHER" id="PTHR10367:SF9">
    <property type="entry name" value="DUAL-SPECIFICITY PHOSPHATASE 11 (RNA_RNP COMPLEX 1-INTERACTING)"/>
    <property type="match status" value="1"/>
</dbReference>
<dbReference type="InterPro" id="IPR029021">
    <property type="entry name" value="Prot-tyrosine_phosphatase-like"/>
</dbReference>
<dbReference type="Pfam" id="PF00782">
    <property type="entry name" value="DSPc"/>
    <property type="match status" value="1"/>
</dbReference>
<dbReference type="InterPro" id="IPR051029">
    <property type="entry name" value="mRNA_Capping_Enz/RNA_Phosphat"/>
</dbReference>
<dbReference type="EMBL" id="CALNXI010000024">
    <property type="protein sequence ID" value="CAH3015450.1"/>
    <property type="molecule type" value="Genomic_DNA"/>
</dbReference>
<feature type="domain" description="Tyrosine-protein phosphatase" evidence="2">
    <location>
        <begin position="43"/>
        <end position="194"/>
    </location>
</feature>
<dbReference type="InterPro" id="IPR000387">
    <property type="entry name" value="Tyr_Pase_dom"/>
</dbReference>
<dbReference type="PROSITE" id="PS50056">
    <property type="entry name" value="TYR_PHOSPHATASE_2"/>
    <property type="match status" value="1"/>
</dbReference>
<feature type="compositionally biased region" description="Basic and acidic residues" evidence="1">
    <location>
        <begin position="256"/>
        <end position="268"/>
    </location>
</feature>
<feature type="compositionally biased region" description="Basic and acidic residues" evidence="1">
    <location>
        <begin position="182"/>
        <end position="202"/>
    </location>
</feature>
<dbReference type="PANTHER" id="PTHR10367">
    <property type="entry name" value="MRNA-CAPPING ENZYME"/>
    <property type="match status" value="1"/>
</dbReference>
<feature type="region of interest" description="Disordered" evidence="1">
    <location>
        <begin position="305"/>
        <end position="359"/>
    </location>
</feature>
<evidence type="ECO:0000313" key="5">
    <source>
        <dbReference type="Proteomes" id="UP001159427"/>
    </source>
</evidence>
<feature type="region of interest" description="Disordered" evidence="1">
    <location>
        <begin position="182"/>
        <end position="271"/>
    </location>
</feature>
<feature type="domain" description="Tyrosine specific protein phosphatases" evidence="3">
    <location>
        <begin position="115"/>
        <end position="183"/>
    </location>
</feature>
<sequence length="359" mass="43220">MTSEEFIDKKIPDKWRDYDSCGVPISGERIIAFKTPLSSKYDNESDIDNGIKPFERFTPMDLLNHLKRKKLKLGMVIDFTNTFRYYNGKEFYDHGIEYRKIKCIGKEIPNEDVVRRFKTEVCSFMANNTKGDLVGVHCTHGLNRAGYIVCRYLIECRGYTPEKAIKAFNDARGYQMERENYLDDLKTKTPKNEDFSRIGNRDTRKRRDTSSASRPRYIHSDTESRQVAHGKNTGRIDQVTPYYTQRRGNEYEDFESNYRHQDRNRFTEYHSQTRNYTTRMYSRRERRDVNCHDYGNTYDNYDNSYHNYNDRYNNHANYGHQEYRPTRSRERSYRSDHVKRGRSYKDRSEPYSHQRSRYY</sequence>
<feature type="compositionally biased region" description="Basic and acidic residues" evidence="1">
    <location>
        <begin position="321"/>
        <end position="352"/>
    </location>
</feature>
<name>A0ABN8LIW3_9CNID</name>
<protein>
    <recommendedName>
        <fullName evidence="6">RNA/RNP complex-1-interacting phosphatase</fullName>
    </recommendedName>
</protein>
<evidence type="ECO:0000313" key="4">
    <source>
        <dbReference type="EMBL" id="CAH3015450.1"/>
    </source>
</evidence>
<proteinExistence type="predicted"/>
<accession>A0ABN8LIW3</accession>
<comment type="caution">
    <text evidence="4">The sequence shown here is derived from an EMBL/GenBank/DDBJ whole genome shotgun (WGS) entry which is preliminary data.</text>
</comment>
<evidence type="ECO:0000256" key="1">
    <source>
        <dbReference type="SAM" id="MobiDB-lite"/>
    </source>
</evidence>
<organism evidence="4 5">
    <name type="scientific">Porites evermanni</name>
    <dbReference type="NCBI Taxonomy" id="104178"/>
    <lineage>
        <taxon>Eukaryota</taxon>
        <taxon>Metazoa</taxon>
        <taxon>Cnidaria</taxon>
        <taxon>Anthozoa</taxon>
        <taxon>Hexacorallia</taxon>
        <taxon>Scleractinia</taxon>
        <taxon>Fungiina</taxon>
        <taxon>Poritidae</taxon>
        <taxon>Porites</taxon>
    </lineage>
</organism>
<dbReference type="SMART" id="SM00195">
    <property type="entry name" value="DSPc"/>
    <property type="match status" value="1"/>
</dbReference>
<evidence type="ECO:0000259" key="2">
    <source>
        <dbReference type="PROSITE" id="PS50054"/>
    </source>
</evidence>
<keyword evidence="5" id="KW-1185">Reference proteome</keyword>
<dbReference type="InterPro" id="IPR020422">
    <property type="entry name" value="TYR_PHOSPHATASE_DUAL_dom"/>
</dbReference>
<dbReference type="Gene3D" id="3.90.190.10">
    <property type="entry name" value="Protein tyrosine phosphatase superfamily"/>
    <property type="match status" value="1"/>
</dbReference>
<gene>
    <name evidence="4" type="ORF">PEVE_00017403</name>
</gene>
<evidence type="ECO:0008006" key="6">
    <source>
        <dbReference type="Google" id="ProtNLM"/>
    </source>
</evidence>
<dbReference type="PROSITE" id="PS50054">
    <property type="entry name" value="TYR_PHOSPHATASE_DUAL"/>
    <property type="match status" value="1"/>
</dbReference>
<dbReference type="InterPro" id="IPR000340">
    <property type="entry name" value="Dual-sp_phosphatase_cat-dom"/>
</dbReference>